<evidence type="ECO:0000313" key="1">
    <source>
        <dbReference type="EMBL" id="ALM02461.1"/>
    </source>
</evidence>
<dbReference type="Proteomes" id="UP000203990">
    <property type="component" value="Segment"/>
</dbReference>
<evidence type="ECO:0000313" key="2">
    <source>
        <dbReference type="Proteomes" id="UP000203990"/>
    </source>
</evidence>
<dbReference type="RefSeq" id="YP_009187681.1">
    <property type="nucleotide sequence ID" value="NC_028659.1"/>
</dbReference>
<gene>
    <name evidence="1" type="ORF">KB57_068</name>
</gene>
<name>A0A0S1S1Y0_9CAUD</name>
<sequence length="132" mass="14790">MKTVIAGVITALVVSGGLIYFMKTNPNMNKLDDVSSSWLSDEEKTEAIHRIAGMKCDTEFRKAFIPGTLTTQTGMLDEMEEQEDSFQVMRNMGIVNGTVLATGTYICKYYKDGRQPYLQVSLKPEARPLLKK</sequence>
<proteinExistence type="predicted"/>
<reference evidence="1 2" key="1">
    <citation type="submission" date="2015-10" db="EMBL/GenBank/DDBJ databases">
        <title>Complete genome sequence of Klebsiella pneumoniae bacteriophage vB_KpnM_KB57.</title>
        <authorList>
            <person name="Volozhantsev N.V."/>
            <person name="Popova A.V."/>
            <person name="Krasilnikova V.M."/>
            <person name="Bogun A.G."/>
        </authorList>
    </citation>
    <scope>NUCLEOTIDE SEQUENCE [LARGE SCALE GENOMIC DNA]</scope>
</reference>
<protein>
    <submittedName>
        <fullName evidence="1">Putative membrane protein</fullName>
    </submittedName>
</protein>
<dbReference type="EMBL" id="KT934943">
    <property type="protein sequence ID" value="ALM02461.1"/>
    <property type="molecule type" value="Genomic_DNA"/>
</dbReference>
<dbReference type="KEGG" id="vg:26523024"/>
<organism evidence="1 2">
    <name type="scientific">Klebsiella phage vB_KpnM_KB57</name>
    <dbReference type="NCBI Taxonomy" id="1719140"/>
    <lineage>
        <taxon>Viruses</taxon>
        <taxon>Duplodnaviria</taxon>
        <taxon>Heunggongvirae</taxon>
        <taxon>Uroviricota</taxon>
        <taxon>Caudoviricetes</taxon>
        <taxon>Vequintavirinae</taxon>
        <taxon>Mydovirus</taxon>
        <taxon>Mydovirus KB57</taxon>
    </lineage>
</organism>
<dbReference type="OrthoDB" id="16934at10239"/>
<keyword evidence="2" id="KW-1185">Reference proteome</keyword>
<accession>A0A0S1S1Y0</accession>
<dbReference type="GeneID" id="26523024"/>